<dbReference type="EMBL" id="JACCBV010000001">
    <property type="protein sequence ID" value="NYE18765.1"/>
    <property type="molecule type" value="Genomic_DNA"/>
</dbReference>
<reference evidence="3 4" key="1">
    <citation type="submission" date="2020-07" db="EMBL/GenBank/DDBJ databases">
        <title>Sequencing the genomes of 1000 actinobacteria strains.</title>
        <authorList>
            <person name="Klenk H.-P."/>
        </authorList>
    </citation>
    <scope>NUCLEOTIDE SEQUENCE [LARGE SCALE GENOMIC DNA]</scope>
    <source>
        <strain evidence="3 4">DSM 24662</strain>
    </source>
</reference>
<evidence type="ECO:0000313" key="4">
    <source>
        <dbReference type="Proteomes" id="UP000576969"/>
    </source>
</evidence>
<proteinExistence type="predicted"/>
<gene>
    <name evidence="3" type="ORF">BJ991_000793</name>
</gene>
<organism evidence="3 4">
    <name type="scientific">Microbacterium immunditiarum</name>
    <dbReference type="NCBI Taxonomy" id="337480"/>
    <lineage>
        <taxon>Bacteria</taxon>
        <taxon>Bacillati</taxon>
        <taxon>Actinomycetota</taxon>
        <taxon>Actinomycetes</taxon>
        <taxon>Micrococcales</taxon>
        <taxon>Microbacteriaceae</taxon>
        <taxon>Microbacterium</taxon>
    </lineage>
</organism>
<feature type="chain" id="PRO_5039364652" description="Lipoprotein" evidence="2">
    <location>
        <begin position="31"/>
        <end position="246"/>
    </location>
</feature>
<evidence type="ECO:0008006" key="5">
    <source>
        <dbReference type="Google" id="ProtNLM"/>
    </source>
</evidence>
<accession>A0A7Y9GLM1</accession>
<feature type="signal peptide" evidence="2">
    <location>
        <begin position="1"/>
        <end position="30"/>
    </location>
</feature>
<evidence type="ECO:0000313" key="3">
    <source>
        <dbReference type="EMBL" id="NYE18765.1"/>
    </source>
</evidence>
<evidence type="ECO:0000256" key="2">
    <source>
        <dbReference type="SAM" id="SignalP"/>
    </source>
</evidence>
<name>A0A7Y9GLM1_9MICO</name>
<dbReference type="RefSeq" id="WP_179487650.1">
    <property type="nucleotide sequence ID" value="NZ_JACCBV010000001.1"/>
</dbReference>
<keyword evidence="4" id="KW-1185">Reference proteome</keyword>
<dbReference type="PROSITE" id="PS51257">
    <property type="entry name" value="PROKAR_LIPOPROTEIN"/>
    <property type="match status" value="1"/>
</dbReference>
<dbReference type="Proteomes" id="UP000576969">
    <property type="component" value="Unassembled WGS sequence"/>
</dbReference>
<dbReference type="AlphaFoldDB" id="A0A7Y9GLM1"/>
<feature type="region of interest" description="Disordered" evidence="1">
    <location>
        <begin position="26"/>
        <end position="51"/>
    </location>
</feature>
<comment type="caution">
    <text evidence="3">The sequence shown here is derived from an EMBL/GenBank/DDBJ whole genome shotgun (WGS) entry which is preliminary data.</text>
</comment>
<evidence type="ECO:0000256" key="1">
    <source>
        <dbReference type="SAM" id="MobiDB-lite"/>
    </source>
</evidence>
<protein>
    <recommendedName>
        <fullName evidence="5">Lipoprotein</fullName>
    </recommendedName>
</protein>
<sequence length="246" mass="25339">MSTTRRVTLASAALLFAALLGGCATNPGTATPTPVDDSTVESPDDGSGSDADVKAAWLDGGRMVGIVTQGSSTCVPVADDVELADGVLTVTLVVPGDRAKPCTRDLVPRVTLVGLPEPVDPSEDLRIVVNGDGFEEDTDLDGVDLPTPEGPTDYLPTAGWTDDDGQFVILSWGSSSCVPVIEDVAATGEAEVTVTFQEPPADQVCTMDIAPRGTVALVEGLDDDSDVELVLTGGAEFDNIRIPIVG</sequence>
<keyword evidence="2" id="KW-0732">Signal</keyword>